<keyword evidence="10" id="KW-1185">Reference proteome</keyword>
<evidence type="ECO:0000256" key="1">
    <source>
        <dbReference type="ARBA" id="ARBA00004323"/>
    </source>
</evidence>
<dbReference type="EMBL" id="CP136895">
    <property type="protein sequence ID" value="WOL12498.1"/>
    <property type="molecule type" value="Genomic_DNA"/>
</dbReference>
<reference evidence="9 10" key="1">
    <citation type="submission" date="2023-10" db="EMBL/GenBank/DDBJ databases">
        <title>Chromosome-scale genome assembly provides insights into flower coloration mechanisms of Canna indica.</title>
        <authorList>
            <person name="Li C."/>
        </authorList>
    </citation>
    <scope>NUCLEOTIDE SEQUENCE [LARGE SCALE GENOMIC DNA]</scope>
    <source>
        <tissue evidence="9">Flower</tissue>
    </source>
</reference>
<evidence type="ECO:0000313" key="9">
    <source>
        <dbReference type="EMBL" id="WOL12498.1"/>
    </source>
</evidence>
<feature type="transmembrane region" description="Helical" evidence="7">
    <location>
        <begin position="20"/>
        <end position="37"/>
    </location>
</feature>
<keyword evidence="3" id="KW-0328">Glycosyltransferase</keyword>
<feature type="compositionally biased region" description="Polar residues" evidence="6">
    <location>
        <begin position="60"/>
        <end position="73"/>
    </location>
</feature>
<dbReference type="PANTHER" id="PTHR20961:SF97">
    <property type="entry name" value="ALPHA-1,3-ARABINOSYLTRANSFERASE XAT3"/>
    <property type="match status" value="1"/>
</dbReference>
<evidence type="ECO:0000256" key="7">
    <source>
        <dbReference type="SAM" id="Phobius"/>
    </source>
</evidence>
<dbReference type="AlphaFoldDB" id="A0AAQ3KP63"/>
<feature type="compositionally biased region" description="Basic and acidic residues" evidence="6">
    <location>
        <begin position="104"/>
        <end position="118"/>
    </location>
</feature>
<sequence length="549" mass="60919">MGSKMKLVRSGNVQARKYKFAALITGFFLVTMTFLVVSKPQSVVISNFGYRTSFPAARTGSDNGLQGSHSATYSGGLDALNSQESERNDGKDEGEINDISGSTSKEEASTHEIKEESGPKSSNHVATNQAATHIALPTASNYSILEHAQSDSSIVPEKSGEQVQTPATRKPLCNVSYPRVDICDMNGDIRIGANSSFVMFVEPSATEQKEEWRVHPYARKGDQTCLNGVRQLTVKASSEGPQCTVSHDVPAVVFSIGGYTGNLFHDFSDLLVPLFTTSRQFNGEVQFIVTDWKQWWINKYRVVLQNLSNYPLIDLAAGDEQVRCFKQVTVGLRAHTEFRIDPRRAPNGYTMVDFARFMRSCFSLERETPSTIEDLAARKPRLLLIARKWSRAFTNSEEIVATAEELGYEVVVEEADVSSDLARFARIVNSCDVMMGVHGAGLTNLVFLPANATIVQIVPWGGLEGIAMLDFGNAAKDMGLNYVQYSIGMEESTLTEKYPRDHPVFTKPLSFHGRGFHVLRSTFMKQQNVKLDVKRFRGVLWEALVHLIQ</sequence>
<dbReference type="InterPro" id="IPR049625">
    <property type="entry name" value="Glyco_transf_61_cat"/>
</dbReference>
<comment type="subcellular location">
    <subcellularLocation>
        <location evidence="1">Golgi apparatus membrane</location>
        <topology evidence="1">Single-pass type II membrane protein</topology>
    </subcellularLocation>
</comment>
<name>A0AAQ3KP63_9LILI</name>
<feature type="compositionally biased region" description="Basic and acidic residues" evidence="6">
    <location>
        <begin position="84"/>
        <end position="94"/>
    </location>
</feature>
<evidence type="ECO:0000313" key="10">
    <source>
        <dbReference type="Proteomes" id="UP001327560"/>
    </source>
</evidence>
<evidence type="ECO:0000256" key="4">
    <source>
        <dbReference type="ARBA" id="ARBA00022679"/>
    </source>
</evidence>
<feature type="domain" description="Glycosyltransferase 61 catalytic" evidence="8">
    <location>
        <begin position="353"/>
        <end position="455"/>
    </location>
</feature>
<dbReference type="InterPro" id="IPR007657">
    <property type="entry name" value="Glycosyltransferase_61"/>
</dbReference>
<gene>
    <name evidence="9" type="ORF">Cni_G21265</name>
</gene>
<dbReference type="Pfam" id="PF04577">
    <property type="entry name" value="Glyco_transf_61"/>
    <property type="match status" value="1"/>
</dbReference>
<feature type="region of interest" description="Disordered" evidence="6">
    <location>
        <begin position="58"/>
        <end position="125"/>
    </location>
</feature>
<dbReference type="Proteomes" id="UP001327560">
    <property type="component" value="Chromosome 6"/>
</dbReference>
<evidence type="ECO:0000256" key="2">
    <source>
        <dbReference type="ARBA" id="ARBA00004881"/>
    </source>
</evidence>
<evidence type="ECO:0000256" key="3">
    <source>
        <dbReference type="ARBA" id="ARBA00022676"/>
    </source>
</evidence>
<evidence type="ECO:0000256" key="6">
    <source>
        <dbReference type="SAM" id="MobiDB-lite"/>
    </source>
</evidence>
<keyword evidence="7" id="KW-0812">Transmembrane</keyword>
<protein>
    <recommendedName>
        <fullName evidence="8">Glycosyltransferase 61 catalytic domain-containing protein</fullName>
    </recommendedName>
</protein>
<dbReference type="PANTHER" id="PTHR20961">
    <property type="entry name" value="GLYCOSYLTRANSFERASE"/>
    <property type="match status" value="1"/>
</dbReference>
<keyword evidence="7" id="KW-0472">Membrane</keyword>
<evidence type="ECO:0000256" key="5">
    <source>
        <dbReference type="ARBA" id="ARBA00023180"/>
    </source>
</evidence>
<accession>A0AAQ3KP63</accession>
<dbReference type="GO" id="GO:0016763">
    <property type="term" value="F:pentosyltransferase activity"/>
    <property type="evidence" value="ECO:0007669"/>
    <property type="project" value="UniProtKB-ARBA"/>
</dbReference>
<evidence type="ECO:0000259" key="8">
    <source>
        <dbReference type="Pfam" id="PF04577"/>
    </source>
</evidence>
<keyword evidence="7" id="KW-1133">Transmembrane helix</keyword>
<proteinExistence type="predicted"/>
<organism evidence="9 10">
    <name type="scientific">Canna indica</name>
    <name type="common">Indian-shot</name>
    <dbReference type="NCBI Taxonomy" id="4628"/>
    <lineage>
        <taxon>Eukaryota</taxon>
        <taxon>Viridiplantae</taxon>
        <taxon>Streptophyta</taxon>
        <taxon>Embryophyta</taxon>
        <taxon>Tracheophyta</taxon>
        <taxon>Spermatophyta</taxon>
        <taxon>Magnoliopsida</taxon>
        <taxon>Liliopsida</taxon>
        <taxon>Zingiberales</taxon>
        <taxon>Cannaceae</taxon>
        <taxon>Canna</taxon>
    </lineage>
</organism>
<keyword evidence="5" id="KW-0325">Glycoprotein</keyword>
<keyword evidence="4" id="KW-0808">Transferase</keyword>
<comment type="pathway">
    <text evidence="2">Glycan metabolism.</text>
</comment>
<dbReference type="GO" id="GO:0000139">
    <property type="term" value="C:Golgi membrane"/>
    <property type="evidence" value="ECO:0007669"/>
    <property type="project" value="UniProtKB-SubCell"/>
</dbReference>